<dbReference type="EMBL" id="JAOYFB010000003">
    <property type="protein sequence ID" value="KAK4011742.1"/>
    <property type="molecule type" value="Genomic_DNA"/>
</dbReference>
<dbReference type="PROSITE" id="PS00478">
    <property type="entry name" value="LIM_DOMAIN_1"/>
    <property type="match status" value="2"/>
</dbReference>
<dbReference type="InterPro" id="IPR001781">
    <property type="entry name" value="Znf_LIM"/>
</dbReference>
<dbReference type="PANTHER" id="PTHR24215:SF35">
    <property type="entry name" value="MUSCLE LIM PROTEIN MLP84B"/>
    <property type="match status" value="1"/>
</dbReference>
<keyword evidence="5 7" id="KW-0440">LIM domain</keyword>
<feature type="domain" description="LIM zinc-binding" evidence="8">
    <location>
        <begin position="173"/>
        <end position="233"/>
    </location>
</feature>
<name>A0ABQ9ZFM7_9CRUS</name>
<sequence>MAVSHFRSPFDTHTRRLQDDGTVVLSAKQCRARCTSRYRRIFQILVKRFHQGGAVTDGPEGPSPSLYYPILYQLGRMVVVERHKHSSEAKRTTRDSVILFSERRQHTTVTVTRHCTPFCIYTQKKGKDCEMFGTPSLPDVSIKYGRMFIVIMESLKRKMTDIERKIKTRKMPGICPRCQKNVYFAEEKMALGKSFHKMCFACANCKKMLDSTNATEHDDELFCRSCYGKKFGPKGYGYGGGGAGVLSMDDGTGYINGPPTSNIPQLAQAHVAPLLANGGTSVRQTNGNGYSKFGSKIDCRRCGKVVFMAEKMMGGGSCWHKSCFTCLSCNKRLESTSLCEREGEIYCKSCYGKQFGPKGYGFGLGAGVLQMSE</sequence>
<proteinExistence type="predicted"/>
<dbReference type="Gene3D" id="2.10.110.10">
    <property type="entry name" value="Cysteine Rich Protein"/>
    <property type="match status" value="2"/>
</dbReference>
<feature type="domain" description="LIM zinc-binding" evidence="8">
    <location>
        <begin position="297"/>
        <end position="357"/>
    </location>
</feature>
<dbReference type="Proteomes" id="UP001234178">
    <property type="component" value="Unassembled WGS sequence"/>
</dbReference>
<protein>
    <recommendedName>
        <fullName evidence="8">LIM zinc-binding domain-containing protein</fullName>
    </recommendedName>
</protein>
<evidence type="ECO:0000256" key="2">
    <source>
        <dbReference type="ARBA" id="ARBA00022723"/>
    </source>
</evidence>
<comment type="subcellular location">
    <subcellularLocation>
        <location evidence="1">Nucleus</location>
    </subcellularLocation>
</comment>
<dbReference type="PANTHER" id="PTHR24215">
    <property type="entry name" value="RHO-GTPASE-ACTIVATING PROTEIN LRG1"/>
    <property type="match status" value="1"/>
</dbReference>
<evidence type="ECO:0000256" key="3">
    <source>
        <dbReference type="ARBA" id="ARBA00022737"/>
    </source>
</evidence>
<dbReference type="CDD" id="cd09326">
    <property type="entry name" value="LIM_CRP_like"/>
    <property type="match status" value="2"/>
</dbReference>
<evidence type="ECO:0000256" key="1">
    <source>
        <dbReference type="ARBA" id="ARBA00004123"/>
    </source>
</evidence>
<evidence type="ECO:0000256" key="6">
    <source>
        <dbReference type="ARBA" id="ARBA00023242"/>
    </source>
</evidence>
<dbReference type="Pfam" id="PF00412">
    <property type="entry name" value="LIM"/>
    <property type="match status" value="2"/>
</dbReference>
<evidence type="ECO:0000256" key="7">
    <source>
        <dbReference type="PROSITE-ProRule" id="PRU00125"/>
    </source>
</evidence>
<gene>
    <name evidence="9" type="ORF">OUZ56_020857</name>
</gene>
<keyword evidence="4 7" id="KW-0862">Zinc</keyword>
<keyword evidence="2 7" id="KW-0479">Metal-binding</keyword>
<keyword evidence="3" id="KW-0677">Repeat</keyword>
<evidence type="ECO:0000313" key="10">
    <source>
        <dbReference type="Proteomes" id="UP001234178"/>
    </source>
</evidence>
<evidence type="ECO:0000259" key="8">
    <source>
        <dbReference type="PROSITE" id="PS50023"/>
    </source>
</evidence>
<organism evidence="9 10">
    <name type="scientific">Daphnia magna</name>
    <dbReference type="NCBI Taxonomy" id="35525"/>
    <lineage>
        <taxon>Eukaryota</taxon>
        <taxon>Metazoa</taxon>
        <taxon>Ecdysozoa</taxon>
        <taxon>Arthropoda</taxon>
        <taxon>Crustacea</taxon>
        <taxon>Branchiopoda</taxon>
        <taxon>Diplostraca</taxon>
        <taxon>Cladocera</taxon>
        <taxon>Anomopoda</taxon>
        <taxon>Daphniidae</taxon>
        <taxon>Daphnia</taxon>
    </lineage>
</organism>
<comment type="caution">
    <text evidence="9">The sequence shown here is derived from an EMBL/GenBank/DDBJ whole genome shotgun (WGS) entry which is preliminary data.</text>
</comment>
<evidence type="ECO:0000256" key="4">
    <source>
        <dbReference type="ARBA" id="ARBA00022833"/>
    </source>
</evidence>
<dbReference type="SMART" id="SM00132">
    <property type="entry name" value="LIM"/>
    <property type="match status" value="2"/>
</dbReference>
<dbReference type="SUPFAM" id="SSF57716">
    <property type="entry name" value="Glucocorticoid receptor-like (DNA-binding domain)"/>
    <property type="match status" value="4"/>
</dbReference>
<evidence type="ECO:0000313" key="9">
    <source>
        <dbReference type="EMBL" id="KAK4011742.1"/>
    </source>
</evidence>
<evidence type="ECO:0000256" key="5">
    <source>
        <dbReference type="ARBA" id="ARBA00023038"/>
    </source>
</evidence>
<accession>A0ABQ9ZFM7</accession>
<reference evidence="9 10" key="1">
    <citation type="journal article" date="2023" name="Nucleic Acids Res.">
        <title>The hologenome of Daphnia magna reveals possible DNA methylation and microbiome-mediated evolution of the host genome.</title>
        <authorList>
            <person name="Chaturvedi A."/>
            <person name="Li X."/>
            <person name="Dhandapani V."/>
            <person name="Marshall H."/>
            <person name="Kissane S."/>
            <person name="Cuenca-Cambronero M."/>
            <person name="Asole G."/>
            <person name="Calvet F."/>
            <person name="Ruiz-Romero M."/>
            <person name="Marangio P."/>
            <person name="Guigo R."/>
            <person name="Rago D."/>
            <person name="Mirbahai L."/>
            <person name="Eastwood N."/>
            <person name="Colbourne J.K."/>
            <person name="Zhou J."/>
            <person name="Mallon E."/>
            <person name="Orsini L."/>
        </authorList>
    </citation>
    <scope>NUCLEOTIDE SEQUENCE [LARGE SCALE GENOMIC DNA]</scope>
    <source>
        <strain evidence="9">LRV0_1</strain>
    </source>
</reference>
<keyword evidence="10" id="KW-1185">Reference proteome</keyword>
<dbReference type="PROSITE" id="PS50023">
    <property type="entry name" value="LIM_DOMAIN_2"/>
    <property type="match status" value="2"/>
</dbReference>
<keyword evidence="6" id="KW-0539">Nucleus</keyword>